<dbReference type="Pfam" id="PF00534">
    <property type="entry name" value="Glycos_transf_1"/>
    <property type="match status" value="1"/>
</dbReference>
<dbReference type="EMBL" id="CP028905">
    <property type="protein sequence ID" value="AWB08043.1"/>
    <property type="molecule type" value="Genomic_DNA"/>
</dbReference>
<name>A0A2R4VUC8_9PROT</name>
<dbReference type="Proteomes" id="UP000077405">
    <property type="component" value="Plasmid pYZ4"/>
</dbReference>
<keyword evidence="3" id="KW-1185">Reference proteome</keyword>
<dbReference type="Gene3D" id="3.40.50.2000">
    <property type="entry name" value="Glycogen Phosphorylase B"/>
    <property type="match status" value="1"/>
</dbReference>
<organism evidence="2 3">
    <name type="scientific">Azospirillum humicireducens</name>
    <dbReference type="NCBI Taxonomy" id="1226968"/>
    <lineage>
        <taxon>Bacteria</taxon>
        <taxon>Pseudomonadati</taxon>
        <taxon>Pseudomonadota</taxon>
        <taxon>Alphaproteobacteria</taxon>
        <taxon>Rhodospirillales</taxon>
        <taxon>Azospirillaceae</taxon>
        <taxon>Azospirillum</taxon>
    </lineage>
</organism>
<keyword evidence="2" id="KW-0614">Plasmid</keyword>
<dbReference type="SUPFAM" id="SSF53756">
    <property type="entry name" value="UDP-Glycosyltransferase/glycogen phosphorylase"/>
    <property type="match status" value="1"/>
</dbReference>
<accession>A0A2R4VUC8</accession>
<feature type="domain" description="Glycosyl transferase family 1" evidence="1">
    <location>
        <begin position="250"/>
        <end position="403"/>
    </location>
</feature>
<dbReference type="OrthoDB" id="186663at2"/>
<evidence type="ECO:0000259" key="1">
    <source>
        <dbReference type="Pfam" id="PF00534"/>
    </source>
</evidence>
<dbReference type="CDD" id="cd03809">
    <property type="entry name" value="GT4_MtfB-like"/>
    <property type="match status" value="1"/>
</dbReference>
<dbReference type="GO" id="GO:0016757">
    <property type="term" value="F:glycosyltransferase activity"/>
    <property type="evidence" value="ECO:0007669"/>
    <property type="project" value="TreeGrafter"/>
</dbReference>
<geneLocation type="plasmid" evidence="2 3">
    <name>pYZ4</name>
</geneLocation>
<dbReference type="RefSeq" id="WP_108548318.1">
    <property type="nucleotide sequence ID" value="NZ_CP028905.1"/>
</dbReference>
<reference evidence="2 3" key="1">
    <citation type="submission" date="2018-04" db="EMBL/GenBank/DDBJ databases">
        <title>Complete genome sequence of the nitrogen-fixing bacterium Azospirillum humicireducens type strain SgZ-5.</title>
        <authorList>
            <person name="Yu Z."/>
        </authorList>
    </citation>
    <scope>NUCLEOTIDE SEQUENCE [LARGE SCALE GENOMIC DNA]</scope>
    <source>
        <strain evidence="2 3">SgZ-5</strain>
        <plasmid evidence="2 3">pYZ4</plasmid>
    </source>
</reference>
<protein>
    <recommendedName>
        <fullName evidence="1">Glycosyl transferase family 1 domain-containing protein</fullName>
    </recommendedName>
</protein>
<dbReference type="KEGG" id="ahu:A6A40_23640"/>
<evidence type="ECO:0000313" key="3">
    <source>
        <dbReference type="Proteomes" id="UP000077405"/>
    </source>
</evidence>
<dbReference type="PANTHER" id="PTHR46401">
    <property type="entry name" value="GLYCOSYLTRANSFERASE WBBK-RELATED"/>
    <property type="match status" value="1"/>
</dbReference>
<gene>
    <name evidence="2" type="ORF">A6A40_23640</name>
</gene>
<dbReference type="PANTHER" id="PTHR46401:SF8">
    <property type="entry name" value="BLL6006 PROTEIN"/>
    <property type="match status" value="1"/>
</dbReference>
<dbReference type="InterPro" id="IPR001296">
    <property type="entry name" value="Glyco_trans_1"/>
</dbReference>
<proteinExistence type="predicted"/>
<sequence length="1315" mass="145269">MKFSVPTRFLDVGTEIERQRYEGWHYDNAIKYFREIPDLFFVSRKNKMSVSIGVWAQNLQSPRPRGVQRVAREISSRFRSSDDVLYYAVVQLSYNYGTIVAMCYPLETYLSTVPGVTHDRDAHLREAGIEPIYLASWKLDAILSFECFEEVWSWPKEALGCHLVCVAYDLIPLRIEEYPGVDRSRFFKTFGSVVEKASLLISISESTARDLILSFPNAEQKSTVVLIAHGNTLLERIARNADSIYFDQSKGDECTISLVGTVEIRKNHQAVFRSIPLIANLIAPRKLRVLVIGDSDGGGNLFGNTFNYILRRAQEHATIEFTGFVDDMELSKFYAKSDVLIFPSLWEGFGIPILEAMSFGLPVVVSDVASHFEVAGSHATYCDPYDIDTIANAVASVLNTQRNAKINSIINAKSWAEEFRWERTAEDYEAAILQIVAKQPIQPLSPFTLQIGELRSKPPAPYVPSTLSDIVHVFVDCEEIGNIRPSLAVEELLRYAALLSDAKGTTIRLIVSVDADVPLRMPVKSVHRSLSRLFPNAAAIEVMAFLRMPADALDAMGFDWISNLILPWMSGRLPSGRLTFSLYRECERLVFGSDLTSALFTEQAAKVVGPLLKGRIASTAVMLEGDKFKAASQLDHLLPLGPGARFVTLYPDCGGSMSSRDGYIQLPPLPPVPAVTVPNLFEARELASYLAERECPSLPLGIYTVQGFRSYLASQAPQIDDGIDVLCIVSADHKADRSIRRFVDELYGPHLAPHDIKVLVVAFQRPDIAPPAGVPFIHINEPASLDLLLAASRVVVSSSSGDPRVRRDAWRAVSAGRPVVMFAMPNEVDKGEVPWIAAMAEPADVATRILDLLASREESERAAAASWEAYSAAIERLEDVSKNIGIDWASPETAIAANEYTSWQPKLASIFRNFIGFVHGAQVDSREAGELLDALFDPGHILTLRRSVRDRFPDEMVDRFLKAVQQAAGGASEVRKPFAILHTVLGLSVELARPLTWDAVAGAQDCGEAVSACLCERPWADFESSWRTGQLEQLQRLLTVSCFDMVIDAGNHRRQAALHGFDSIKQDWIAALRSSGLAALVVGGRDFTPIPDSSIFVTGPVADPRSAYAIASVAVIPPVRVGGAARYTLEAALAAIVNLRPLVLSRESRGLFGRHFPNLVGDMELTYGNPAEAIALVQALRQDKALYDSQVEKMKHLRSHLLKGLKITVPTRPVILDQRWMALGRLIHRVIEEEDGVSVYAKMQGMADRLPLNADPQSLIEWLDALLISRSANLLKTQQAVFQRISGINGTDAKNLFRMVVKALTGKDIRFDGET</sequence>
<evidence type="ECO:0000313" key="2">
    <source>
        <dbReference type="EMBL" id="AWB08043.1"/>
    </source>
</evidence>